<sequence>MALAQSNLLRNSTGLSFPNLSLPSASRRPRSVRRLAIRGCAGVRRQKPLFDLVTDGGVFRSDVPSGASAGIYEALELRYGDMKVFGGKGVLQARWCQCEESS</sequence>
<evidence type="ECO:0000259" key="2">
    <source>
        <dbReference type="Pfam" id="PF03952"/>
    </source>
</evidence>
<gene>
    <name evidence="3" type="ORF">OPV22_006463</name>
</gene>
<keyword evidence="4" id="KW-1185">Reference proteome</keyword>
<name>A0AAV8RLE7_ENSVE</name>
<dbReference type="InterPro" id="IPR020811">
    <property type="entry name" value="Enolase_N"/>
</dbReference>
<organism evidence="3 4">
    <name type="scientific">Ensete ventricosum</name>
    <name type="common">Abyssinian banana</name>
    <name type="synonym">Musa ensete</name>
    <dbReference type="NCBI Taxonomy" id="4639"/>
    <lineage>
        <taxon>Eukaryota</taxon>
        <taxon>Viridiplantae</taxon>
        <taxon>Streptophyta</taxon>
        <taxon>Embryophyta</taxon>
        <taxon>Tracheophyta</taxon>
        <taxon>Spermatophyta</taxon>
        <taxon>Magnoliopsida</taxon>
        <taxon>Liliopsida</taxon>
        <taxon>Zingiberales</taxon>
        <taxon>Musaceae</taxon>
        <taxon>Ensete</taxon>
    </lineage>
</organism>
<evidence type="ECO:0000256" key="1">
    <source>
        <dbReference type="SAM" id="MobiDB-lite"/>
    </source>
</evidence>
<evidence type="ECO:0000313" key="3">
    <source>
        <dbReference type="EMBL" id="KAJ8505577.1"/>
    </source>
</evidence>
<dbReference type="Gene3D" id="3.30.390.10">
    <property type="entry name" value="Enolase-like, N-terminal domain"/>
    <property type="match status" value="1"/>
</dbReference>
<feature type="region of interest" description="Disordered" evidence="1">
    <location>
        <begin position="1"/>
        <end position="28"/>
    </location>
</feature>
<dbReference type="Pfam" id="PF03952">
    <property type="entry name" value="Enolase_N"/>
    <property type="match status" value="1"/>
</dbReference>
<feature type="domain" description="Enolase N-terminal" evidence="2">
    <location>
        <begin position="51"/>
        <end position="93"/>
    </location>
</feature>
<comment type="caution">
    <text evidence="3">The sequence shown here is derived from an EMBL/GenBank/DDBJ whole genome shotgun (WGS) entry which is preliminary data.</text>
</comment>
<dbReference type="EMBL" id="JAQQAF010000002">
    <property type="protein sequence ID" value="KAJ8505577.1"/>
    <property type="molecule type" value="Genomic_DNA"/>
</dbReference>
<dbReference type="AlphaFoldDB" id="A0AAV8RLE7"/>
<protein>
    <recommendedName>
        <fullName evidence="2">Enolase N-terminal domain-containing protein</fullName>
    </recommendedName>
</protein>
<feature type="compositionally biased region" description="Polar residues" evidence="1">
    <location>
        <begin position="1"/>
        <end position="19"/>
    </location>
</feature>
<dbReference type="Proteomes" id="UP001222027">
    <property type="component" value="Unassembled WGS sequence"/>
</dbReference>
<accession>A0AAV8RLE7</accession>
<reference evidence="3 4" key="1">
    <citation type="submission" date="2022-12" db="EMBL/GenBank/DDBJ databases">
        <title>Chromosome-scale assembly of the Ensete ventricosum genome.</title>
        <authorList>
            <person name="Dussert Y."/>
            <person name="Stocks J."/>
            <person name="Wendawek A."/>
            <person name="Woldeyes F."/>
            <person name="Nichols R.A."/>
            <person name="Borrell J.S."/>
        </authorList>
    </citation>
    <scope>NUCLEOTIDE SEQUENCE [LARGE SCALE GENOMIC DNA]</scope>
    <source>
        <strain evidence="4">cv. Maze</strain>
        <tissue evidence="3">Seeds</tissue>
    </source>
</reference>
<dbReference type="InterPro" id="IPR029017">
    <property type="entry name" value="Enolase-like_N"/>
</dbReference>
<proteinExistence type="predicted"/>
<evidence type="ECO:0000313" key="4">
    <source>
        <dbReference type="Proteomes" id="UP001222027"/>
    </source>
</evidence>
<dbReference type="SUPFAM" id="SSF54826">
    <property type="entry name" value="Enolase N-terminal domain-like"/>
    <property type="match status" value="1"/>
</dbReference>